<keyword evidence="2" id="KW-1185">Reference proteome</keyword>
<dbReference type="VEuPathDB" id="TrichDB:TVAG_191210"/>
<dbReference type="InParanoid" id="A2EFK4"/>
<name>A2EFK4_TRIV3</name>
<evidence type="ECO:0000313" key="2">
    <source>
        <dbReference type="Proteomes" id="UP000001542"/>
    </source>
</evidence>
<gene>
    <name evidence="1" type="ORF">TVAG_191210</name>
</gene>
<protein>
    <submittedName>
        <fullName evidence="1">Uncharacterized protein</fullName>
    </submittedName>
</protein>
<reference evidence="1" key="2">
    <citation type="journal article" date="2007" name="Science">
        <title>Draft genome sequence of the sexually transmitted pathogen Trichomonas vaginalis.</title>
        <authorList>
            <person name="Carlton J.M."/>
            <person name="Hirt R.P."/>
            <person name="Silva J.C."/>
            <person name="Delcher A.L."/>
            <person name="Schatz M."/>
            <person name="Zhao Q."/>
            <person name="Wortman J.R."/>
            <person name="Bidwell S.L."/>
            <person name="Alsmark U.C.M."/>
            <person name="Besteiro S."/>
            <person name="Sicheritz-Ponten T."/>
            <person name="Noel C.J."/>
            <person name="Dacks J.B."/>
            <person name="Foster P.G."/>
            <person name="Simillion C."/>
            <person name="Van de Peer Y."/>
            <person name="Miranda-Saavedra D."/>
            <person name="Barton G.J."/>
            <person name="Westrop G.D."/>
            <person name="Mueller S."/>
            <person name="Dessi D."/>
            <person name="Fiori P.L."/>
            <person name="Ren Q."/>
            <person name="Paulsen I."/>
            <person name="Zhang H."/>
            <person name="Bastida-Corcuera F.D."/>
            <person name="Simoes-Barbosa A."/>
            <person name="Brown M.T."/>
            <person name="Hayes R.D."/>
            <person name="Mukherjee M."/>
            <person name="Okumura C.Y."/>
            <person name="Schneider R."/>
            <person name="Smith A.J."/>
            <person name="Vanacova S."/>
            <person name="Villalvazo M."/>
            <person name="Haas B.J."/>
            <person name="Pertea M."/>
            <person name="Feldblyum T.V."/>
            <person name="Utterback T.R."/>
            <person name="Shu C.L."/>
            <person name="Osoegawa K."/>
            <person name="de Jong P.J."/>
            <person name="Hrdy I."/>
            <person name="Horvathova L."/>
            <person name="Zubacova Z."/>
            <person name="Dolezal P."/>
            <person name="Malik S.B."/>
            <person name="Logsdon J.M. Jr."/>
            <person name="Henze K."/>
            <person name="Gupta A."/>
            <person name="Wang C.C."/>
            <person name="Dunne R.L."/>
            <person name="Upcroft J.A."/>
            <person name="Upcroft P."/>
            <person name="White O."/>
            <person name="Salzberg S.L."/>
            <person name="Tang P."/>
            <person name="Chiu C.-H."/>
            <person name="Lee Y.-S."/>
            <person name="Embley T.M."/>
            <person name="Coombs G.H."/>
            <person name="Mottram J.C."/>
            <person name="Tachezy J."/>
            <person name="Fraser-Liggett C.M."/>
            <person name="Johnson P.J."/>
        </authorList>
    </citation>
    <scope>NUCLEOTIDE SEQUENCE [LARGE SCALE GENOMIC DNA]</scope>
    <source>
        <strain evidence="1">G3</strain>
    </source>
</reference>
<dbReference type="EMBL" id="DS113375">
    <property type="protein sequence ID" value="EAY08598.1"/>
    <property type="molecule type" value="Genomic_DNA"/>
</dbReference>
<evidence type="ECO:0000313" key="1">
    <source>
        <dbReference type="EMBL" id="EAY08598.1"/>
    </source>
</evidence>
<proteinExistence type="predicted"/>
<dbReference type="RefSeq" id="XP_001320821.1">
    <property type="nucleotide sequence ID" value="XM_001320786.1"/>
</dbReference>
<dbReference type="VEuPathDB" id="TrichDB:TVAGG3_0821100"/>
<dbReference type="SUPFAM" id="SSF48371">
    <property type="entry name" value="ARM repeat"/>
    <property type="match status" value="1"/>
</dbReference>
<dbReference type="InterPro" id="IPR016024">
    <property type="entry name" value="ARM-type_fold"/>
</dbReference>
<dbReference type="KEGG" id="tva:4766502"/>
<organism evidence="1 2">
    <name type="scientific">Trichomonas vaginalis (strain ATCC PRA-98 / G3)</name>
    <dbReference type="NCBI Taxonomy" id="412133"/>
    <lineage>
        <taxon>Eukaryota</taxon>
        <taxon>Metamonada</taxon>
        <taxon>Parabasalia</taxon>
        <taxon>Trichomonadida</taxon>
        <taxon>Trichomonadidae</taxon>
        <taxon>Trichomonas</taxon>
    </lineage>
</organism>
<reference evidence="1" key="1">
    <citation type="submission" date="2006-10" db="EMBL/GenBank/DDBJ databases">
        <authorList>
            <person name="Amadeo P."/>
            <person name="Zhao Q."/>
            <person name="Wortman J."/>
            <person name="Fraser-Liggett C."/>
            <person name="Carlton J."/>
        </authorList>
    </citation>
    <scope>NUCLEOTIDE SEQUENCE</scope>
    <source>
        <strain evidence="1">G3</strain>
    </source>
</reference>
<dbReference type="AlphaFoldDB" id="A2EFK4"/>
<dbReference type="Proteomes" id="UP000001542">
    <property type="component" value="Unassembled WGS sequence"/>
</dbReference>
<dbReference type="SMR" id="A2EFK4"/>
<sequence>MNSEFYNFFSEIVLNQNPSSECFDYLTMLKCKEPQQYLQSLIEIINDDQIPQKIRLSAINSILVPLNKPSNAIRINIDELGLELFQTLQDNIISCLSQFIEQNNDFGVASRKSFIECTKMRYQDSHIIKEKARELVVNKITEFMNRETSNEDELRNLISCLARTTIGYEELIDLINSRNWSNETINVILKLISKFRNIQANQKVADFLINLLDLFNSYPYLIGKIFGRAYLSEVEEIYPGFIQKTYSIMMTNPLSYRFVNNYKVRLPNDVDFSQFMQYMIAGHAKAIEKEDYFSSTRFNFIFSDFMKKFGDDLSQILQAILDRFESDDKNIIRSAVVFYEYSAVAVPAVFEILPPETIIEKIPKDESVEMMSSYVEFISFIIRQNVLIPDDEIINLACELYLNEDEKLHEASNILISSLCYLKKDEINNFFWEFISSKIEENQEDEDVLAKCLFSYSEIIQFFGDELSNQCAQQLLDYAILIYEGNPASILIGPAVHALVPAVKLAGNLFEESAEKALNFGIELYQHDFEEDGNFIVGAIVDVFGKTNPQIVSILIEMEIELIKNIQDLSKLDEILETITKPIDYIEDPDQLAEIAETLISVLQEHIGLSSIRNIITILAKIYANNKDVIIPLISKIDGSSLFIPTSFADPMKAFWFITFLINQKLANGEEIEMLVNSLDIIFGEMVIYNKTKESAENILKIIDAYITLQIAKEGNDEAKVKIDEECAEALKKKFPQKLNLFEIEN</sequence>
<accession>A2EFK4</accession>